<dbReference type="SUPFAM" id="SSF53474">
    <property type="entry name" value="alpha/beta-Hydrolases"/>
    <property type="match status" value="1"/>
</dbReference>
<protein>
    <submittedName>
        <fullName evidence="5">Alpha/beta fold hydrolase</fullName>
    </submittedName>
</protein>
<dbReference type="Pfam" id="PF00975">
    <property type="entry name" value="Thioesterase"/>
    <property type="match status" value="1"/>
</dbReference>
<dbReference type="PANTHER" id="PTHR11487:SF0">
    <property type="entry name" value="S-ACYL FATTY ACID SYNTHASE THIOESTERASE, MEDIUM CHAIN"/>
    <property type="match status" value="1"/>
</dbReference>
<reference evidence="5 6" key="1">
    <citation type="submission" date="2023-06" db="EMBL/GenBank/DDBJ databases">
        <authorList>
            <person name="Oyuntsetseg B."/>
            <person name="Kim S.B."/>
        </authorList>
    </citation>
    <scope>NUCLEOTIDE SEQUENCE [LARGE SCALE GENOMIC DNA]</scope>
    <source>
        <strain evidence="5 6">2-15</strain>
    </source>
</reference>
<dbReference type="InterPro" id="IPR012223">
    <property type="entry name" value="TEII"/>
</dbReference>
<dbReference type="InterPro" id="IPR001031">
    <property type="entry name" value="Thioesterase"/>
</dbReference>
<evidence type="ECO:0000256" key="3">
    <source>
        <dbReference type="SAM" id="MobiDB-lite"/>
    </source>
</evidence>
<feature type="domain" description="Thioesterase TesA-like" evidence="4">
    <location>
        <begin position="21"/>
        <end position="208"/>
    </location>
</feature>
<organism evidence="5 6">
    <name type="scientific">Amycolatopsis carbonis</name>
    <dbReference type="NCBI Taxonomy" id="715471"/>
    <lineage>
        <taxon>Bacteria</taxon>
        <taxon>Bacillati</taxon>
        <taxon>Actinomycetota</taxon>
        <taxon>Actinomycetes</taxon>
        <taxon>Pseudonocardiales</taxon>
        <taxon>Pseudonocardiaceae</taxon>
        <taxon>Amycolatopsis</taxon>
    </lineage>
</organism>
<evidence type="ECO:0000313" key="5">
    <source>
        <dbReference type="EMBL" id="WIX83147.1"/>
    </source>
</evidence>
<evidence type="ECO:0000256" key="2">
    <source>
        <dbReference type="ARBA" id="ARBA00022801"/>
    </source>
</evidence>
<dbReference type="SMART" id="SM00824">
    <property type="entry name" value="PKS_TE"/>
    <property type="match status" value="1"/>
</dbReference>
<dbReference type="KEGG" id="acab:QRX50_21500"/>
<dbReference type="InterPro" id="IPR020802">
    <property type="entry name" value="TesA-like"/>
</dbReference>
<comment type="similarity">
    <text evidence="1">Belongs to the thioesterase family.</text>
</comment>
<dbReference type="AlphaFoldDB" id="A0A9Y2INM7"/>
<dbReference type="RefSeq" id="WP_285973704.1">
    <property type="nucleotide sequence ID" value="NZ_CP127294.1"/>
</dbReference>
<dbReference type="PANTHER" id="PTHR11487">
    <property type="entry name" value="THIOESTERASE"/>
    <property type="match status" value="1"/>
</dbReference>
<evidence type="ECO:0000313" key="6">
    <source>
        <dbReference type="Proteomes" id="UP001236014"/>
    </source>
</evidence>
<sequence>MTEDRWIRRYHPADDAPARLVFLPHAGGSASFFHPFSKALSPDVDVLAVQYPGRQDRFGEPALTRVPDLADAITQAVLPWLDVPVVLFGHSMGATLAYEVGLRLEARGSGPHAVVVSARRAPSRPGDDTKHLLDDNALLAEVANLSGTDPRVLADEELRALVLPALRADCTAVETHTHPDTPPLAAPIHAHAGADDPRVTPEDVRAWAAHTTGGFDFTAHPGGHLYLTERLPDVVAALRKTLVITQ</sequence>
<dbReference type="Proteomes" id="UP001236014">
    <property type="component" value="Chromosome"/>
</dbReference>
<accession>A0A9Y2INM7</accession>
<evidence type="ECO:0000259" key="4">
    <source>
        <dbReference type="SMART" id="SM00824"/>
    </source>
</evidence>
<dbReference type="GO" id="GO:0016787">
    <property type="term" value="F:hydrolase activity"/>
    <property type="evidence" value="ECO:0007669"/>
    <property type="project" value="UniProtKB-KW"/>
</dbReference>
<keyword evidence="6" id="KW-1185">Reference proteome</keyword>
<proteinExistence type="inferred from homology"/>
<evidence type="ECO:0000256" key="1">
    <source>
        <dbReference type="ARBA" id="ARBA00007169"/>
    </source>
</evidence>
<keyword evidence="2 5" id="KW-0378">Hydrolase</keyword>
<dbReference type="GO" id="GO:0008610">
    <property type="term" value="P:lipid biosynthetic process"/>
    <property type="evidence" value="ECO:0007669"/>
    <property type="project" value="TreeGrafter"/>
</dbReference>
<dbReference type="EMBL" id="CP127294">
    <property type="protein sequence ID" value="WIX83147.1"/>
    <property type="molecule type" value="Genomic_DNA"/>
</dbReference>
<gene>
    <name evidence="5" type="ORF">QRX50_21500</name>
</gene>
<dbReference type="InterPro" id="IPR029058">
    <property type="entry name" value="AB_hydrolase_fold"/>
</dbReference>
<name>A0A9Y2INM7_9PSEU</name>
<feature type="region of interest" description="Disordered" evidence="3">
    <location>
        <begin position="175"/>
        <end position="198"/>
    </location>
</feature>
<dbReference type="Gene3D" id="3.40.50.1820">
    <property type="entry name" value="alpha/beta hydrolase"/>
    <property type="match status" value="1"/>
</dbReference>